<name>A0A4P8HQC9_9BURK</name>
<dbReference type="Proteomes" id="UP000584325">
    <property type="component" value="Unassembled WGS sequence"/>
</dbReference>
<dbReference type="NCBIfam" id="TIGR02532">
    <property type="entry name" value="IV_pilin_GFxxxE"/>
    <property type="match status" value="1"/>
</dbReference>
<reference evidence="2 5" key="2">
    <citation type="submission" date="2020-08" db="EMBL/GenBank/DDBJ databases">
        <title>Genomic Encyclopedia of Type Strains, Phase III (KMG-III): the genomes of soil and plant-associated and newly described type strains.</title>
        <authorList>
            <person name="Whitman W."/>
        </authorList>
    </citation>
    <scope>NUCLEOTIDE SEQUENCE [LARGE SCALE GENOMIC DNA]</scope>
    <source>
        <strain evidence="2 5">CECT 7753</strain>
    </source>
</reference>
<keyword evidence="1" id="KW-1133">Transmembrane helix</keyword>
<dbReference type="GO" id="GO:0005886">
    <property type="term" value="C:plasma membrane"/>
    <property type="evidence" value="ECO:0007669"/>
    <property type="project" value="UniProtKB-SubCell"/>
</dbReference>
<evidence type="ECO:0000313" key="5">
    <source>
        <dbReference type="Proteomes" id="UP000584325"/>
    </source>
</evidence>
<dbReference type="InterPro" id="IPR045584">
    <property type="entry name" value="Pilin-like"/>
</dbReference>
<evidence type="ECO:0000313" key="3">
    <source>
        <dbReference type="EMBL" id="QCP10545.1"/>
    </source>
</evidence>
<accession>A0A4P8HQC9</accession>
<evidence type="ECO:0000256" key="1">
    <source>
        <dbReference type="SAM" id="Phobius"/>
    </source>
</evidence>
<sequence length="210" mass="21801">MFQLRSPARSPGYTLIEVMVGLAILGILLAVGIPNMTQWIVANKARAASEFYLEGLSMARRQAVVHNARSRFVLSAGANGQFDWQVDLCFPAPGTPCTDNTGNWSTTAAAATGDPEGAAGFRSVFRPAASLPPSDILAPAVSPDGAGTVYFTELGWVDTTIPGRLTLLRLDPSAALADEVRSAAVAITLAGMASKCDPAAAAPDSRACPP</sequence>
<dbReference type="OrthoDB" id="5956286at2"/>
<keyword evidence="1" id="KW-0812">Transmembrane</keyword>
<dbReference type="Proteomes" id="UP000298763">
    <property type="component" value="Chromosome"/>
</dbReference>
<organism evidence="2 5">
    <name type="scientific">Pseudoduganella umbonata</name>
    <dbReference type="NCBI Taxonomy" id="864828"/>
    <lineage>
        <taxon>Bacteria</taxon>
        <taxon>Pseudomonadati</taxon>
        <taxon>Pseudomonadota</taxon>
        <taxon>Betaproteobacteria</taxon>
        <taxon>Burkholderiales</taxon>
        <taxon>Oxalobacteraceae</taxon>
        <taxon>Telluria group</taxon>
        <taxon>Pseudoduganella</taxon>
    </lineage>
</organism>
<protein>
    <submittedName>
        <fullName evidence="3">Prepilin-type N-terminal cleavage/methylation domain-containing protein</fullName>
    </submittedName>
    <submittedName>
        <fullName evidence="2">Type IV fimbrial biogenesis protein FimT</fullName>
    </submittedName>
</protein>
<reference evidence="3 4" key="1">
    <citation type="submission" date="2019-05" db="EMBL/GenBank/DDBJ databases">
        <title>Draft Genome Sequences of Six Type Strains of the Genus Massilia.</title>
        <authorList>
            <person name="Miess H."/>
            <person name="Frediansyhah A."/>
            <person name="Gross H."/>
        </authorList>
    </citation>
    <scope>NUCLEOTIDE SEQUENCE [LARGE SCALE GENOMIC DNA]</scope>
    <source>
        <strain evidence="3 4">DSMZ 26121</strain>
    </source>
</reference>
<feature type="transmembrane region" description="Helical" evidence="1">
    <location>
        <begin position="12"/>
        <end position="33"/>
    </location>
</feature>
<dbReference type="RefSeq" id="WP_137313428.1">
    <property type="nucleotide sequence ID" value="NZ_CP040017.1"/>
</dbReference>
<dbReference type="GO" id="GO:0015627">
    <property type="term" value="C:type II protein secretion system complex"/>
    <property type="evidence" value="ECO:0007669"/>
    <property type="project" value="InterPro"/>
</dbReference>
<dbReference type="GO" id="GO:0015628">
    <property type="term" value="P:protein secretion by the type II secretion system"/>
    <property type="evidence" value="ECO:0007669"/>
    <property type="project" value="InterPro"/>
</dbReference>
<dbReference type="InterPro" id="IPR012902">
    <property type="entry name" value="N_methyl_site"/>
</dbReference>
<evidence type="ECO:0000313" key="4">
    <source>
        <dbReference type="Proteomes" id="UP000298763"/>
    </source>
</evidence>
<dbReference type="SUPFAM" id="SSF54523">
    <property type="entry name" value="Pili subunits"/>
    <property type="match status" value="1"/>
</dbReference>
<dbReference type="EMBL" id="JACHXS010000003">
    <property type="protein sequence ID" value="MBB3221386.1"/>
    <property type="molecule type" value="Genomic_DNA"/>
</dbReference>
<evidence type="ECO:0000313" key="2">
    <source>
        <dbReference type="EMBL" id="MBB3221386.1"/>
    </source>
</evidence>
<dbReference type="AlphaFoldDB" id="A0A4P8HQC9"/>
<keyword evidence="1" id="KW-0472">Membrane</keyword>
<dbReference type="Pfam" id="PF07963">
    <property type="entry name" value="N_methyl"/>
    <property type="match status" value="1"/>
</dbReference>
<proteinExistence type="predicted"/>
<dbReference type="EMBL" id="CP040017">
    <property type="protein sequence ID" value="QCP10545.1"/>
    <property type="molecule type" value="Genomic_DNA"/>
</dbReference>
<gene>
    <name evidence="3" type="ORF">FCL38_08960</name>
    <name evidence="2" type="ORF">FHS02_002193</name>
</gene>
<keyword evidence="4" id="KW-1185">Reference proteome</keyword>
<dbReference type="Gene3D" id="3.30.700.10">
    <property type="entry name" value="Glycoprotein, Type 4 Pilin"/>
    <property type="match status" value="1"/>
</dbReference>